<protein>
    <submittedName>
        <fullName evidence="1">Peptidase</fullName>
    </submittedName>
</protein>
<comment type="caution">
    <text evidence="1">The sequence shown here is derived from an EMBL/GenBank/DDBJ whole genome shotgun (WGS) entry which is preliminary data.</text>
</comment>
<dbReference type="OrthoDB" id="9804920at2"/>
<dbReference type="CDD" id="cd01301">
    <property type="entry name" value="rDP_like"/>
    <property type="match status" value="1"/>
</dbReference>
<dbReference type="PROSITE" id="PS51365">
    <property type="entry name" value="RENAL_DIPEPTIDASE_2"/>
    <property type="match status" value="1"/>
</dbReference>
<dbReference type="EMBL" id="WJIE01000025">
    <property type="protein sequence ID" value="MRG98085.1"/>
    <property type="molecule type" value="Genomic_DNA"/>
</dbReference>
<dbReference type="GO" id="GO:0006508">
    <property type="term" value="P:proteolysis"/>
    <property type="evidence" value="ECO:0007669"/>
    <property type="project" value="InterPro"/>
</dbReference>
<dbReference type="InterPro" id="IPR032466">
    <property type="entry name" value="Metal_Hydrolase"/>
</dbReference>
<keyword evidence="2" id="KW-1185">Reference proteome</keyword>
<evidence type="ECO:0000313" key="2">
    <source>
        <dbReference type="Proteomes" id="UP000440224"/>
    </source>
</evidence>
<dbReference type="SUPFAM" id="SSF51556">
    <property type="entry name" value="Metallo-dependent hydrolases"/>
    <property type="match status" value="1"/>
</dbReference>
<name>A0A6N7Q5Y0_9BACT</name>
<dbReference type="AlphaFoldDB" id="A0A6N7Q5Y0"/>
<evidence type="ECO:0000313" key="1">
    <source>
        <dbReference type="EMBL" id="MRG98085.1"/>
    </source>
</evidence>
<organism evidence="1 2">
    <name type="scientific">Polyangium spumosum</name>
    <dbReference type="NCBI Taxonomy" id="889282"/>
    <lineage>
        <taxon>Bacteria</taxon>
        <taxon>Pseudomonadati</taxon>
        <taxon>Myxococcota</taxon>
        <taxon>Polyangia</taxon>
        <taxon>Polyangiales</taxon>
        <taxon>Polyangiaceae</taxon>
        <taxon>Polyangium</taxon>
    </lineage>
</organism>
<gene>
    <name evidence="1" type="ORF">GF068_40180</name>
</gene>
<proteinExistence type="predicted"/>
<dbReference type="RefSeq" id="WP_153824859.1">
    <property type="nucleotide sequence ID" value="NZ_WJIE01000025.1"/>
</dbReference>
<dbReference type="PANTHER" id="PTHR10443">
    <property type="entry name" value="MICROSOMAL DIPEPTIDASE"/>
    <property type="match status" value="1"/>
</dbReference>
<dbReference type="PANTHER" id="PTHR10443:SF12">
    <property type="entry name" value="DIPEPTIDASE"/>
    <property type="match status" value="1"/>
</dbReference>
<accession>A0A6N7Q5Y0</accession>
<dbReference type="Proteomes" id="UP000440224">
    <property type="component" value="Unassembled WGS sequence"/>
</dbReference>
<dbReference type="GO" id="GO:0070573">
    <property type="term" value="F:metallodipeptidase activity"/>
    <property type="evidence" value="ECO:0007669"/>
    <property type="project" value="InterPro"/>
</dbReference>
<sequence>MHGSPEARALHDLYPAIDLHADSLMWSRWVNYDLHARHEPPLPFAALGGHVDVPRMKEGGMGAQFFGLVSLPIGQRHGLARVIDEQIDALEGQISRAPHRIIKVRTAAEIEAARARGQVGALLGIEGGHALEGSLDKLAHFARRGVRYLSLCHFSRNELCYPAYGRGRQDDAGLTQFGREVVAACEDLGVVVDLAHINRAGFLEACAMAKRPPIVSHTGVIGAFEHWRNVDDAQLRAIADKGGVVGVIFCPQFLGGDGLAPVVKHLKHIIDVCGEDTPALGSDWDGFIVPTRDLCDAARLPLLTDALLASGMRPEAIGKILRGNVMRVLADVP</sequence>
<dbReference type="Gene3D" id="3.20.20.140">
    <property type="entry name" value="Metal-dependent hydrolases"/>
    <property type="match status" value="1"/>
</dbReference>
<dbReference type="InterPro" id="IPR008257">
    <property type="entry name" value="Pept_M19"/>
</dbReference>
<dbReference type="Pfam" id="PF01244">
    <property type="entry name" value="Peptidase_M19"/>
    <property type="match status" value="1"/>
</dbReference>
<reference evidence="1 2" key="1">
    <citation type="submission" date="2019-10" db="EMBL/GenBank/DDBJ databases">
        <title>A soil myxobacterium in the family Polyangiaceae.</title>
        <authorList>
            <person name="Li Y."/>
            <person name="Wang J."/>
        </authorList>
    </citation>
    <scope>NUCLEOTIDE SEQUENCE [LARGE SCALE GENOMIC DNA]</scope>
    <source>
        <strain evidence="1 2">DSM 14734</strain>
    </source>
</reference>